<dbReference type="PANTHER" id="PTHR22946">
    <property type="entry name" value="DIENELACTONE HYDROLASE DOMAIN-CONTAINING PROTEIN-RELATED"/>
    <property type="match status" value="1"/>
</dbReference>
<evidence type="ECO:0000313" key="3">
    <source>
        <dbReference type="EMBL" id="NME72380.1"/>
    </source>
</evidence>
<dbReference type="InterPro" id="IPR001375">
    <property type="entry name" value="Peptidase_S9_cat"/>
</dbReference>
<evidence type="ECO:0000259" key="2">
    <source>
        <dbReference type="Pfam" id="PF00326"/>
    </source>
</evidence>
<comment type="caution">
    <text evidence="3">The sequence shown here is derived from an EMBL/GenBank/DDBJ whole genome shotgun (WGS) entry which is preliminary data.</text>
</comment>
<protein>
    <submittedName>
        <fullName evidence="3">Prolyl oligopeptidase family serine peptidase</fullName>
    </submittedName>
</protein>
<dbReference type="InterPro" id="IPR050261">
    <property type="entry name" value="FrsA_esterase"/>
</dbReference>
<dbReference type="RefSeq" id="WP_169660573.1">
    <property type="nucleotide sequence ID" value="NZ_JABANE010000156.1"/>
</dbReference>
<reference evidence="3 4" key="1">
    <citation type="submission" date="2020-04" db="EMBL/GenBank/DDBJ databases">
        <title>Flammeovirga sp. SR4, a novel species isolated from seawater.</title>
        <authorList>
            <person name="Wang X."/>
        </authorList>
    </citation>
    <scope>NUCLEOTIDE SEQUENCE [LARGE SCALE GENOMIC DNA]</scope>
    <source>
        <strain evidence="3 4">ATCC 23126</strain>
    </source>
</reference>
<organism evidence="3 4">
    <name type="scientific">Flammeovirga aprica JL-4</name>
    <dbReference type="NCBI Taxonomy" id="694437"/>
    <lineage>
        <taxon>Bacteria</taxon>
        <taxon>Pseudomonadati</taxon>
        <taxon>Bacteroidota</taxon>
        <taxon>Cytophagia</taxon>
        <taxon>Cytophagales</taxon>
        <taxon>Flammeovirgaceae</taxon>
        <taxon>Flammeovirga</taxon>
    </lineage>
</organism>
<dbReference type="PANTHER" id="PTHR22946:SF9">
    <property type="entry name" value="POLYKETIDE TRANSFERASE AF380"/>
    <property type="match status" value="1"/>
</dbReference>
<dbReference type="GO" id="GO:0006508">
    <property type="term" value="P:proteolysis"/>
    <property type="evidence" value="ECO:0007669"/>
    <property type="project" value="InterPro"/>
</dbReference>
<keyword evidence="1" id="KW-0378">Hydrolase</keyword>
<evidence type="ECO:0000313" key="4">
    <source>
        <dbReference type="Proteomes" id="UP000576082"/>
    </source>
</evidence>
<evidence type="ECO:0000256" key="1">
    <source>
        <dbReference type="ARBA" id="ARBA00022801"/>
    </source>
</evidence>
<proteinExistence type="predicted"/>
<keyword evidence="4" id="KW-1185">Reference proteome</keyword>
<dbReference type="Pfam" id="PF00326">
    <property type="entry name" value="Peptidase_S9"/>
    <property type="match status" value="1"/>
</dbReference>
<dbReference type="InterPro" id="IPR029058">
    <property type="entry name" value="AB_hydrolase_fold"/>
</dbReference>
<dbReference type="GO" id="GO:0008236">
    <property type="term" value="F:serine-type peptidase activity"/>
    <property type="evidence" value="ECO:0007669"/>
    <property type="project" value="InterPro"/>
</dbReference>
<sequence length="278" mass="31477">MKKIEFVLTSKHNNKRFVADARWIANHTKKPTVILVHGFKGFKDWGAFNVIADQFANKGYCCVKLNFSSDGTTVDYPFEVTDHEAFGNNNFSKELDDLGVLIDWLHSDECPIGTIDLSKLYLLGHSRGGGVVLLKTAEDERIKKVATLASIPQVNTFSEETVEHWKKEGVIHVVNGRTNEELPLYFQAVEDYYAHEDRLSMMKVLPTVTRPILHIHGDADETVPIKAMDFLHQLNPASTCKTIEGASHTFNTKHPWTEETLSENMQTAIDYVLDHFSE</sequence>
<dbReference type="Proteomes" id="UP000576082">
    <property type="component" value="Unassembled WGS sequence"/>
</dbReference>
<dbReference type="Gene3D" id="3.40.50.1820">
    <property type="entry name" value="alpha/beta hydrolase"/>
    <property type="match status" value="1"/>
</dbReference>
<gene>
    <name evidence="3" type="ORF">HHU12_30745</name>
</gene>
<dbReference type="SUPFAM" id="SSF53474">
    <property type="entry name" value="alpha/beta-Hydrolases"/>
    <property type="match status" value="1"/>
</dbReference>
<dbReference type="GO" id="GO:0052689">
    <property type="term" value="F:carboxylic ester hydrolase activity"/>
    <property type="evidence" value="ECO:0007669"/>
    <property type="project" value="UniProtKB-ARBA"/>
</dbReference>
<name>A0A7X9S102_9BACT</name>
<dbReference type="AlphaFoldDB" id="A0A7X9S102"/>
<feature type="domain" description="Peptidase S9 prolyl oligopeptidase catalytic" evidence="2">
    <location>
        <begin position="83"/>
        <end position="251"/>
    </location>
</feature>
<dbReference type="EMBL" id="JABANE010000156">
    <property type="protein sequence ID" value="NME72380.1"/>
    <property type="molecule type" value="Genomic_DNA"/>
</dbReference>
<accession>A0A7X9S102</accession>